<dbReference type="AlphaFoldDB" id="A0A8X6W0M4"/>
<dbReference type="EMBL" id="BMAU01021373">
    <property type="protein sequence ID" value="GFY26030.1"/>
    <property type="molecule type" value="Genomic_DNA"/>
</dbReference>
<evidence type="ECO:0000313" key="2">
    <source>
        <dbReference type="Proteomes" id="UP000887159"/>
    </source>
</evidence>
<gene>
    <name evidence="1" type="primary">AVEN_242469_1</name>
    <name evidence="1" type="ORF">TNCV_1917801</name>
</gene>
<protein>
    <submittedName>
        <fullName evidence="1">DUF1758 domain-containing protein</fullName>
    </submittedName>
</protein>
<name>A0A8X6W0M4_TRICX</name>
<proteinExistence type="predicted"/>
<reference evidence="1" key="1">
    <citation type="submission" date="2020-08" db="EMBL/GenBank/DDBJ databases">
        <title>Multicomponent nature underlies the extraordinary mechanical properties of spider dragline silk.</title>
        <authorList>
            <person name="Kono N."/>
            <person name="Nakamura H."/>
            <person name="Mori M."/>
            <person name="Yoshida Y."/>
            <person name="Ohtoshi R."/>
            <person name="Malay A.D."/>
            <person name="Moran D.A.P."/>
            <person name="Tomita M."/>
            <person name="Numata K."/>
            <person name="Arakawa K."/>
        </authorList>
    </citation>
    <scope>NUCLEOTIDE SEQUENCE</scope>
</reference>
<evidence type="ECO:0000313" key="1">
    <source>
        <dbReference type="EMBL" id="GFY26030.1"/>
    </source>
</evidence>
<dbReference type="InterPro" id="IPR005312">
    <property type="entry name" value="DUF1759"/>
</dbReference>
<dbReference type="Proteomes" id="UP000887159">
    <property type="component" value="Unassembled WGS sequence"/>
</dbReference>
<sequence>MDLKAQKAQRRVLRTAVTLSANKTESELKNDVVDLQKISLLQVQLKDKYLRLETAQEAVSGTLLQLEDNGEEFETDFIDAESYREKYLECYTRIDKKLGETVISEVPDTPRKFKLPKLELRKFGGDPKEFLSFWSQFQKSMTTKASQMKTRCSILWLQLNPNRKRKDSFLVFPATAANYPKAVDQLKERFGREDLLVQIYVRDLLTMVMKNAVSGRAKTDLSRLYDELEGKLRALESLGRTQERFGDFLAPLVESCLPEEVLMTWERNRNHHELSDNTAGKNIRSLENLMTFLRQEVQGEEMVVLSRTGFASNNVTRKRNMFVPL</sequence>
<keyword evidence="2" id="KW-1185">Reference proteome</keyword>
<comment type="caution">
    <text evidence="1">The sequence shown here is derived from an EMBL/GenBank/DDBJ whole genome shotgun (WGS) entry which is preliminary data.</text>
</comment>
<organism evidence="1 2">
    <name type="scientific">Trichonephila clavipes</name>
    <name type="common">Golden silk orbweaver</name>
    <name type="synonym">Nephila clavipes</name>
    <dbReference type="NCBI Taxonomy" id="2585209"/>
    <lineage>
        <taxon>Eukaryota</taxon>
        <taxon>Metazoa</taxon>
        <taxon>Ecdysozoa</taxon>
        <taxon>Arthropoda</taxon>
        <taxon>Chelicerata</taxon>
        <taxon>Arachnida</taxon>
        <taxon>Araneae</taxon>
        <taxon>Araneomorphae</taxon>
        <taxon>Entelegynae</taxon>
        <taxon>Araneoidea</taxon>
        <taxon>Nephilidae</taxon>
        <taxon>Trichonephila</taxon>
    </lineage>
</organism>
<accession>A0A8X6W0M4</accession>
<dbReference type="Pfam" id="PF03564">
    <property type="entry name" value="DUF1759"/>
    <property type="match status" value="1"/>
</dbReference>